<dbReference type="AlphaFoldDB" id="A0A7R9LGE9"/>
<keyword evidence="6" id="KW-1185">Reference proteome</keyword>
<dbReference type="Gene3D" id="2.70.170.10">
    <property type="entry name" value="Neurotransmitter-gated ion-channel ligand-binding domain"/>
    <property type="match status" value="1"/>
</dbReference>
<dbReference type="Proteomes" id="UP000759131">
    <property type="component" value="Unassembled WGS sequence"/>
</dbReference>
<dbReference type="EMBL" id="OC879532">
    <property type="protein sequence ID" value="CAD7641243.1"/>
    <property type="molecule type" value="Genomic_DNA"/>
</dbReference>
<dbReference type="EMBL" id="CAJPIZ010024957">
    <property type="protein sequence ID" value="CAG2118615.1"/>
    <property type="molecule type" value="Genomic_DNA"/>
</dbReference>
<dbReference type="PRINTS" id="PR00252">
    <property type="entry name" value="NRIONCHANNEL"/>
</dbReference>
<reference evidence="5" key="1">
    <citation type="submission" date="2020-11" db="EMBL/GenBank/DDBJ databases">
        <authorList>
            <person name="Tran Van P."/>
        </authorList>
    </citation>
    <scope>NUCLEOTIDE SEQUENCE</scope>
</reference>
<evidence type="ECO:0000256" key="1">
    <source>
        <dbReference type="ARBA" id="ARBA00004141"/>
    </source>
</evidence>
<evidence type="ECO:0000313" key="6">
    <source>
        <dbReference type="Proteomes" id="UP000759131"/>
    </source>
</evidence>
<feature type="non-terminal residue" evidence="5">
    <location>
        <position position="186"/>
    </location>
</feature>
<dbReference type="InterPro" id="IPR006201">
    <property type="entry name" value="Neur_channel"/>
</dbReference>
<keyword evidence="3" id="KW-0813">Transport</keyword>
<evidence type="ECO:0000256" key="2">
    <source>
        <dbReference type="ARBA" id="ARBA00023136"/>
    </source>
</evidence>
<dbReference type="GO" id="GO:0005230">
    <property type="term" value="F:extracellular ligand-gated monoatomic ion channel activity"/>
    <property type="evidence" value="ECO:0007669"/>
    <property type="project" value="InterPro"/>
</dbReference>
<dbReference type="GO" id="GO:0004888">
    <property type="term" value="F:transmembrane signaling receptor activity"/>
    <property type="evidence" value="ECO:0007669"/>
    <property type="project" value="InterPro"/>
</dbReference>
<sequence length="186" mass="21536">MNPFRCLFLIIIVTFNAFCQQLGPFVEILRKGRSSRDTNWKMDEILPSNYNYLVAPVVNNTAVQIDVSLSLLSFRSIKEKSLSFEVEVFLHQYWSDVRLRSPTGVDTKTKIRLNKSWKDKLWTPDTYFPNAIDGSVSNIMDPIVYLTIENQTKVFMAVKMTLEFSCDMNFAKYPFDTQKCSLELSS</sequence>
<dbReference type="InterPro" id="IPR006202">
    <property type="entry name" value="Neur_chan_lig-bd"/>
</dbReference>
<dbReference type="InterPro" id="IPR036734">
    <property type="entry name" value="Neur_chan_lig-bd_sf"/>
</dbReference>
<comment type="subcellular location">
    <subcellularLocation>
        <location evidence="1">Membrane</location>
        <topology evidence="1">Multi-pass membrane protein</topology>
    </subcellularLocation>
</comment>
<proteinExistence type="inferred from homology"/>
<dbReference type="OrthoDB" id="6422395at2759"/>
<dbReference type="GO" id="GO:0016020">
    <property type="term" value="C:membrane"/>
    <property type="evidence" value="ECO:0007669"/>
    <property type="project" value="UniProtKB-SubCell"/>
</dbReference>
<keyword evidence="3" id="KW-0406">Ion transport</keyword>
<evidence type="ECO:0000259" key="4">
    <source>
        <dbReference type="Pfam" id="PF02931"/>
    </source>
</evidence>
<keyword evidence="3" id="KW-0407">Ion channel</keyword>
<evidence type="ECO:0000313" key="5">
    <source>
        <dbReference type="EMBL" id="CAD7641243.1"/>
    </source>
</evidence>
<organism evidence="5">
    <name type="scientific">Medioppia subpectinata</name>
    <dbReference type="NCBI Taxonomy" id="1979941"/>
    <lineage>
        <taxon>Eukaryota</taxon>
        <taxon>Metazoa</taxon>
        <taxon>Ecdysozoa</taxon>
        <taxon>Arthropoda</taxon>
        <taxon>Chelicerata</taxon>
        <taxon>Arachnida</taxon>
        <taxon>Acari</taxon>
        <taxon>Acariformes</taxon>
        <taxon>Sarcoptiformes</taxon>
        <taxon>Oribatida</taxon>
        <taxon>Brachypylina</taxon>
        <taxon>Oppioidea</taxon>
        <taxon>Oppiidae</taxon>
        <taxon>Medioppia</taxon>
    </lineage>
</organism>
<keyword evidence="3" id="KW-0732">Signal</keyword>
<protein>
    <recommendedName>
        <fullName evidence="4">Neurotransmitter-gated ion-channel ligand-binding domain-containing protein</fullName>
    </recommendedName>
</protein>
<accession>A0A7R9LGE9</accession>
<dbReference type="InterPro" id="IPR018000">
    <property type="entry name" value="Neurotransmitter_ion_chnl_CS"/>
</dbReference>
<feature type="domain" description="Neurotransmitter-gated ion-channel ligand-binding" evidence="4">
    <location>
        <begin position="46"/>
        <end position="186"/>
    </location>
</feature>
<dbReference type="PROSITE" id="PS00236">
    <property type="entry name" value="NEUROTR_ION_CHANNEL"/>
    <property type="match status" value="1"/>
</dbReference>
<feature type="signal peptide" evidence="3">
    <location>
        <begin position="1"/>
        <end position="19"/>
    </location>
</feature>
<evidence type="ECO:0000256" key="3">
    <source>
        <dbReference type="RuleBase" id="RU000687"/>
    </source>
</evidence>
<dbReference type="Pfam" id="PF02931">
    <property type="entry name" value="Neur_chan_LBD"/>
    <property type="match status" value="1"/>
</dbReference>
<dbReference type="PANTHER" id="PTHR18945">
    <property type="entry name" value="NEUROTRANSMITTER GATED ION CHANNEL"/>
    <property type="match status" value="1"/>
</dbReference>
<keyword evidence="2" id="KW-0472">Membrane</keyword>
<gene>
    <name evidence="5" type="ORF">OSB1V03_LOCUS18566</name>
</gene>
<name>A0A7R9LGE9_9ACAR</name>
<feature type="chain" id="PRO_5035952795" description="Neurotransmitter-gated ion-channel ligand-binding domain-containing protein" evidence="3">
    <location>
        <begin position="20"/>
        <end position="186"/>
    </location>
</feature>
<comment type="similarity">
    <text evidence="3">Belongs to the ligand-gated ion channel (TC 1.A.9) family.</text>
</comment>
<dbReference type="CDD" id="cd18987">
    <property type="entry name" value="LGIC_ECD_anion"/>
    <property type="match status" value="1"/>
</dbReference>
<dbReference type="SUPFAM" id="SSF63712">
    <property type="entry name" value="Nicotinic receptor ligand binding domain-like"/>
    <property type="match status" value="1"/>
</dbReference>